<feature type="transmembrane region" description="Helical" evidence="1">
    <location>
        <begin position="16"/>
        <end position="37"/>
    </location>
</feature>
<keyword evidence="3" id="KW-1185">Reference proteome</keyword>
<reference evidence="2 3" key="1">
    <citation type="submission" date="2019-01" db="EMBL/GenBank/DDBJ databases">
        <authorList>
            <person name="Chen W.-M."/>
        </authorList>
    </citation>
    <scope>NUCLEOTIDE SEQUENCE [LARGE SCALE GENOMIC DNA]</scope>
    <source>
        <strain evidence="2 3">TLA-22</strain>
    </source>
</reference>
<proteinExistence type="predicted"/>
<dbReference type="Pfam" id="PF03929">
    <property type="entry name" value="PepSY_TM"/>
    <property type="match status" value="1"/>
</dbReference>
<keyword evidence="1" id="KW-0812">Transmembrane</keyword>
<accession>A0A437JCQ7</accession>
<feature type="transmembrane region" description="Helical" evidence="1">
    <location>
        <begin position="195"/>
        <end position="220"/>
    </location>
</feature>
<feature type="transmembrane region" description="Helical" evidence="1">
    <location>
        <begin position="325"/>
        <end position="350"/>
    </location>
</feature>
<name>A0A437JCQ7_9SPHN</name>
<keyword evidence="1" id="KW-1133">Transmembrane helix</keyword>
<comment type="caution">
    <text evidence="2">The sequence shown here is derived from an EMBL/GenBank/DDBJ whole genome shotgun (WGS) entry which is preliminary data.</text>
</comment>
<gene>
    <name evidence="2" type="ORF">ENE74_03465</name>
</gene>
<dbReference type="Proteomes" id="UP000282977">
    <property type="component" value="Unassembled WGS sequence"/>
</dbReference>
<evidence type="ECO:0000256" key="1">
    <source>
        <dbReference type="SAM" id="Phobius"/>
    </source>
</evidence>
<sequence length="372" mass="40912">MSKIALRNFWFQFHKWIGLILAIVIIPISITGSALVWHDALDKALNPQRFAFTSSEAALPPSAYAAAAQAALAPGERIVSLRFAKDEPVMVAAAQPRKEGARGRPGRTVVYMDPGTARVLDKADGNAGLVRFMHGLHGSLLIPGIGRQIVGWIGVAMLISSISGLWLWWPTVGSWLKGLRWKRHRNFDTNLHHQMGFWIALPLFVLSLTGAWISFPAFFGKISGDVQQSRPGQPDRAAMMRAKPIEKPTTSLDQVVTASTALSPDRITSVNWPTDVKPEWSVSFNGKTVAVDDATGTAKLDKPRDTKETTARLMRRIHDGTGMGLFWQVVIFIGGILPAILAITGIIMWWRARTWRGDLARRQKAKAQAATA</sequence>
<feature type="transmembrane region" description="Helical" evidence="1">
    <location>
        <begin position="149"/>
        <end position="169"/>
    </location>
</feature>
<dbReference type="EMBL" id="RZUL01000001">
    <property type="protein sequence ID" value="RVT43677.1"/>
    <property type="molecule type" value="Genomic_DNA"/>
</dbReference>
<dbReference type="PANTHER" id="PTHR34219">
    <property type="entry name" value="IRON-REGULATED INNER MEMBRANE PROTEIN-RELATED"/>
    <property type="match status" value="1"/>
</dbReference>
<dbReference type="RefSeq" id="WP_127689216.1">
    <property type="nucleotide sequence ID" value="NZ_RZUL01000001.1"/>
</dbReference>
<dbReference type="InterPro" id="IPR005625">
    <property type="entry name" value="PepSY-ass_TM"/>
</dbReference>
<evidence type="ECO:0000313" key="2">
    <source>
        <dbReference type="EMBL" id="RVT43677.1"/>
    </source>
</evidence>
<organism evidence="2 3">
    <name type="scientific">Sphingobium algorifonticola</name>
    <dbReference type="NCBI Taxonomy" id="2008318"/>
    <lineage>
        <taxon>Bacteria</taxon>
        <taxon>Pseudomonadati</taxon>
        <taxon>Pseudomonadota</taxon>
        <taxon>Alphaproteobacteria</taxon>
        <taxon>Sphingomonadales</taxon>
        <taxon>Sphingomonadaceae</taxon>
        <taxon>Sphingobium</taxon>
    </lineage>
</organism>
<evidence type="ECO:0000313" key="3">
    <source>
        <dbReference type="Proteomes" id="UP000282977"/>
    </source>
</evidence>
<dbReference type="AlphaFoldDB" id="A0A437JCQ7"/>
<keyword evidence="1" id="KW-0472">Membrane</keyword>
<protein>
    <submittedName>
        <fullName evidence="2">PepSY domain-containing protein</fullName>
    </submittedName>
</protein>
<dbReference type="PANTHER" id="PTHR34219:SF3">
    <property type="entry name" value="BLL7967 PROTEIN"/>
    <property type="match status" value="1"/>
</dbReference>
<dbReference type="OrthoDB" id="7328956at2"/>